<evidence type="ECO:0000313" key="1">
    <source>
        <dbReference type="EMBL" id="HJF46042.1"/>
    </source>
</evidence>
<comment type="caution">
    <text evidence="1">The sequence shown here is derived from an EMBL/GenBank/DDBJ whole genome shotgun (WGS) entry which is preliminary data.</text>
</comment>
<dbReference type="AlphaFoldDB" id="A0A921KLT8"/>
<reference evidence="1" key="2">
    <citation type="submission" date="2021-09" db="EMBL/GenBank/DDBJ databases">
        <authorList>
            <person name="Gilroy R."/>
        </authorList>
    </citation>
    <scope>NUCLEOTIDE SEQUENCE</scope>
    <source>
        <strain evidence="1">CHK124-7917</strain>
    </source>
</reference>
<dbReference type="EMBL" id="DYWQ01000152">
    <property type="protein sequence ID" value="HJF46042.1"/>
    <property type="molecule type" value="Genomic_DNA"/>
</dbReference>
<dbReference type="Proteomes" id="UP000697330">
    <property type="component" value="Unassembled WGS sequence"/>
</dbReference>
<accession>A0A921KLT8</accession>
<dbReference type="SUPFAM" id="SSF63829">
    <property type="entry name" value="Calcium-dependent phosphotriesterase"/>
    <property type="match status" value="1"/>
</dbReference>
<sequence length="374" mass="39521">MAAALVALVVVPWFGARRAEEDRSASNASLSGQGPAVSADDAVYFYSTAAGGVCRANPGDATSVEVVYPVDSSSHWVTSLAWDASGGRVLFVLENYMDEGSCPEVHSIAHDGSADEVIYVGEPRGRGFDTFSIQQMNIFSDTLYLLVTQRSEAAGSSFDVIAMSPDGSDQRQLCHGSGQVSDGVIVTSERVYYVDNHYDEEEGGAPGTVYSLDYGGSSVEVAYQSEEGRIADIALGGGNLYVWEIGGEGKGQSIAAVSLDGSDARPIYVPSGDTGVRLLAADERGVYVESYAASRNMPEPEDWDLLFVSADGVTSRVLAEGLTIYNPTVNNMGSYLIMSENGQYQGSVGERVVILGGDGTPLIEYQLDGQGTGQ</sequence>
<gene>
    <name evidence="1" type="ORF">K8U72_09730</name>
</gene>
<protein>
    <submittedName>
        <fullName evidence="1">Uncharacterized protein</fullName>
    </submittedName>
</protein>
<proteinExistence type="predicted"/>
<reference evidence="1" key="1">
    <citation type="journal article" date="2021" name="PeerJ">
        <title>Extensive microbial diversity within the chicken gut microbiome revealed by metagenomics and culture.</title>
        <authorList>
            <person name="Gilroy R."/>
            <person name="Ravi A."/>
            <person name="Getino M."/>
            <person name="Pursley I."/>
            <person name="Horton D.L."/>
            <person name="Alikhan N.F."/>
            <person name="Baker D."/>
            <person name="Gharbi K."/>
            <person name="Hall N."/>
            <person name="Watson M."/>
            <person name="Adriaenssens E.M."/>
            <person name="Foster-Nyarko E."/>
            <person name="Jarju S."/>
            <person name="Secka A."/>
            <person name="Antonio M."/>
            <person name="Oren A."/>
            <person name="Chaudhuri R.R."/>
            <person name="La Ragione R."/>
            <person name="Hildebrand F."/>
            <person name="Pallen M.J."/>
        </authorList>
    </citation>
    <scope>NUCLEOTIDE SEQUENCE</scope>
    <source>
        <strain evidence="1">CHK124-7917</strain>
    </source>
</reference>
<evidence type="ECO:0000313" key="2">
    <source>
        <dbReference type="Proteomes" id="UP000697330"/>
    </source>
</evidence>
<name>A0A921KLT8_9ACTN</name>
<dbReference type="RefSeq" id="WP_274959635.1">
    <property type="nucleotide sequence ID" value="NZ_DYWQ01000152.1"/>
</dbReference>
<organism evidence="1 2">
    <name type="scientific">Thermophilibacter provencensis</name>
    <dbReference type="NCBI Taxonomy" id="1852386"/>
    <lineage>
        <taxon>Bacteria</taxon>
        <taxon>Bacillati</taxon>
        <taxon>Actinomycetota</taxon>
        <taxon>Coriobacteriia</taxon>
        <taxon>Coriobacteriales</taxon>
        <taxon>Atopobiaceae</taxon>
        <taxon>Thermophilibacter</taxon>
    </lineage>
</organism>